<sequence>MYEQWIAMEQFYYGYFAWGLLVVIILSILLVSCLYYVNLLIPKIILILTLIAFTIFGVGVVRGYSQYGDLIEQASKESAAIRNFKRTFFMIDMPYQAMEMKAYRDGYFDEGFEAVDFYEKMFVSEPVEYLGATQQGGYVFRIGGSEYVVSQAWVRFSDEVNQAVRIGTQYQVADPRFIELGFVEKSRVLLDEYIVPSQAENHMADKAGVTAAQLQARGIVKGWVVP</sequence>
<protein>
    <submittedName>
        <fullName evidence="2">Uncharacterized protein</fullName>
    </submittedName>
</protein>
<dbReference type="Proteomes" id="UP000306420">
    <property type="component" value="Unassembled WGS sequence"/>
</dbReference>
<proteinExistence type="predicted"/>
<feature type="transmembrane region" description="Helical" evidence="1">
    <location>
        <begin position="44"/>
        <end position="64"/>
    </location>
</feature>
<keyword evidence="1" id="KW-0472">Membrane</keyword>
<name>A0A5R9DSR5_9LACT</name>
<dbReference type="EMBL" id="VBSP01000078">
    <property type="protein sequence ID" value="TLQ38489.1"/>
    <property type="molecule type" value="Genomic_DNA"/>
</dbReference>
<feature type="transmembrane region" description="Helical" evidence="1">
    <location>
        <begin position="12"/>
        <end position="37"/>
    </location>
</feature>
<reference evidence="2 3" key="1">
    <citation type="submission" date="2019-05" db="EMBL/GenBank/DDBJ databases">
        <title>The metagenome of a microbial culture collection derived from dairy environment covers the genomic content of the human microbiome.</title>
        <authorList>
            <person name="Roder T."/>
            <person name="Wuthrich D."/>
            <person name="Sattari Z."/>
            <person name="Von Ah U."/>
            <person name="Bar C."/>
            <person name="Ronchi F."/>
            <person name="Macpherson A.J."/>
            <person name="Ganal-Vonarburg S.C."/>
            <person name="Bruggmann R."/>
            <person name="Vergeres G."/>
        </authorList>
    </citation>
    <scope>NUCLEOTIDE SEQUENCE [LARGE SCALE GENOMIC DNA]</scope>
    <source>
        <strain evidence="2 3">FAM 24227</strain>
    </source>
</reference>
<comment type="caution">
    <text evidence="2">The sequence shown here is derived from an EMBL/GenBank/DDBJ whole genome shotgun (WGS) entry which is preliminary data.</text>
</comment>
<keyword evidence="1" id="KW-1133">Transmembrane helix</keyword>
<evidence type="ECO:0000256" key="1">
    <source>
        <dbReference type="SAM" id="Phobius"/>
    </source>
</evidence>
<accession>A0A5R9DSR5</accession>
<gene>
    <name evidence="2" type="ORF">FEZ33_11830</name>
</gene>
<evidence type="ECO:0000313" key="2">
    <source>
        <dbReference type="EMBL" id="TLQ38489.1"/>
    </source>
</evidence>
<evidence type="ECO:0000313" key="3">
    <source>
        <dbReference type="Proteomes" id="UP000306420"/>
    </source>
</evidence>
<dbReference type="RefSeq" id="WP_138405572.1">
    <property type="nucleotide sequence ID" value="NZ_VBSP01000078.1"/>
</dbReference>
<dbReference type="AlphaFoldDB" id="A0A5R9DSR5"/>
<dbReference type="OrthoDB" id="2139571at2"/>
<keyword evidence="1" id="KW-0812">Transmembrane</keyword>
<organism evidence="2 3">
    <name type="scientific">Ruoffia tabacinasalis</name>
    <dbReference type="NCBI Taxonomy" id="87458"/>
    <lineage>
        <taxon>Bacteria</taxon>
        <taxon>Bacillati</taxon>
        <taxon>Bacillota</taxon>
        <taxon>Bacilli</taxon>
        <taxon>Lactobacillales</taxon>
        <taxon>Aerococcaceae</taxon>
        <taxon>Ruoffia</taxon>
    </lineage>
</organism>